<accession>A0AAV9WC20</accession>
<evidence type="ECO:0000313" key="2">
    <source>
        <dbReference type="EMBL" id="KAK6505748.1"/>
    </source>
</evidence>
<evidence type="ECO:0000313" key="3">
    <source>
        <dbReference type="Proteomes" id="UP001370758"/>
    </source>
</evidence>
<reference evidence="2 3" key="1">
    <citation type="submission" date="2023-08" db="EMBL/GenBank/DDBJ databases">
        <authorList>
            <person name="Palmer J.M."/>
        </authorList>
    </citation>
    <scope>NUCLEOTIDE SEQUENCE [LARGE SCALE GENOMIC DNA]</scope>
    <source>
        <strain evidence="2 3">TWF481</strain>
    </source>
</reference>
<name>A0AAV9WC20_9PEZI</name>
<proteinExistence type="predicted"/>
<organism evidence="2 3">
    <name type="scientific">Arthrobotrys musiformis</name>
    <dbReference type="NCBI Taxonomy" id="47236"/>
    <lineage>
        <taxon>Eukaryota</taxon>
        <taxon>Fungi</taxon>
        <taxon>Dikarya</taxon>
        <taxon>Ascomycota</taxon>
        <taxon>Pezizomycotina</taxon>
        <taxon>Orbiliomycetes</taxon>
        <taxon>Orbiliales</taxon>
        <taxon>Orbiliaceae</taxon>
        <taxon>Arthrobotrys</taxon>
    </lineage>
</organism>
<gene>
    <name evidence="2" type="ORF">TWF481_007640</name>
</gene>
<sequence>MYIPEEMYGAMSPRHSRRNSAYFPDHGDSFSNYRMSEEGYHYDASHHPPSSSSRSSFDSNMSPTMSPRRQSIMKITDILNTEGIREY</sequence>
<dbReference type="EMBL" id="JAVHJL010000004">
    <property type="protein sequence ID" value="KAK6505748.1"/>
    <property type="molecule type" value="Genomic_DNA"/>
</dbReference>
<dbReference type="AlphaFoldDB" id="A0AAV9WC20"/>
<protein>
    <submittedName>
        <fullName evidence="2">Uncharacterized protein</fullName>
    </submittedName>
</protein>
<dbReference type="Proteomes" id="UP001370758">
    <property type="component" value="Unassembled WGS sequence"/>
</dbReference>
<comment type="caution">
    <text evidence="2">The sequence shown here is derived from an EMBL/GenBank/DDBJ whole genome shotgun (WGS) entry which is preliminary data.</text>
</comment>
<feature type="region of interest" description="Disordered" evidence="1">
    <location>
        <begin position="1"/>
        <end position="28"/>
    </location>
</feature>
<feature type="region of interest" description="Disordered" evidence="1">
    <location>
        <begin position="40"/>
        <end position="72"/>
    </location>
</feature>
<keyword evidence="3" id="KW-1185">Reference proteome</keyword>
<evidence type="ECO:0000256" key="1">
    <source>
        <dbReference type="SAM" id="MobiDB-lite"/>
    </source>
</evidence>
<feature type="compositionally biased region" description="Low complexity" evidence="1">
    <location>
        <begin position="47"/>
        <end position="63"/>
    </location>
</feature>